<protein>
    <submittedName>
        <fullName evidence="5">Phage repressor</fullName>
    </submittedName>
</protein>
<evidence type="ECO:0000259" key="4">
    <source>
        <dbReference type="PROSITE" id="PS50943"/>
    </source>
</evidence>
<evidence type="ECO:0000256" key="1">
    <source>
        <dbReference type="ARBA" id="ARBA00023015"/>
    </source>
</evidence>
<sequence>MNTIIDQRVRSKIVRILEQRGIKQRELAEMINVMPQNLNAYMTGKRGFGKKNIERIAKALNVPAEFFYSDPDANRSRIKKAKKVPLISLDKAGVWDRDIDTTQDGYASEWLAFDASDIHAFAIRVVDDAMQPEFRKNDVVIVSPSVTPSMGDFILAKHGKSVLIRRLKILDLAVMLKPLNPDYDTISIPNKDRRLLRIIGKIVAKVVKY</sequence>
<gene>
    <name evidence="5" type="ORF">MBAV_005213</name>
</gene>
<evidence type="ECO:0000313" key="6">
    <source>
        <dbReference type="Proteomes" id="UP000033423"/>
    </source>
</evidence>
<evidence type="ECO:0000256" key="2">
    <source>
        <dbReference type="ARBA" id="ARBA00023125"/>
    </source>
</evidence>
<dbReference type="SMART" id="SM00530">
    <property type="entry name" value="HTH_XRE"/>
    <property type="match status" value="1"/>
</dbReference>
<dbReference type="Proteomes" id="UP000033423">
    <property type="component" value="Unassembled WGS sequence"/>
</dbReference>
<dbReference type="PANTHER" id="PTHR40661:SF1">
    <property type="entry name" value="HTH CRO_C1-TYPE DOMAIN-CONTAINING PROTEIN"/>
    <property type="match status" value="1"/>
</dbReference>
<evidence type="ECO:0000256" key="3">
    <source>
        <dbReference type="ARBA" id="ARBA00023163"/>
    </source>
</evidence>
<evidence type="ECO:0000313" key="5">
    <source>
        <dbReference type="EMBL" id="KJU82595.1"/>
    </source>
</evidence>
<dbReference type="SUPFAM" id="SSF47413">
    <property type="entry name" value="lambda repressor-like DNA-binding domains"/>
    <property type="match status" value="1"/>
</dbReference>
<dbReference type="AlphaFoldDB" id="A0A0F3GKZ6"/>
<dbReference type="InterPro" id="IPR039418">
    <property type="entry name" value="LexA-like"/>
</dbReference>
<dbReference type="CDD" id="cd00093">
    <property type="entry name" value="HTH_XRE"/>
    <property type="match status" value="1"/>
</dbReference>
<dbReference type="EMBL" id="LACI01002252">
    <property type="protein sequence ID" value="KJU82595.1"/>
    <property type="molecule type" value="Genomic_DNA"/>
</dbReference>
<comment type="caution">
    <text evidence="5">The sequence shown here is derived from an EMBL/GenBank/DDBJ whole genome shotgun (WGS) entry which is preliminary data.</text>
</comment>
<dbReference type="CDD" id="cd06529">
    <property type="entry name" value="S24_LexA-like"/>
    <property type="match status" value="1"/>
</dbReference>
<reference evidence="5 6" key="1">
    <citation type="submission" date="2015-02" db="EMBL/GenBank/DDBJ databases">
        <title>Single-cell genomics of uncultivated deep-branching MTB reveals a conserved set of magnetosome genes.</title>
        <authorList>
            <person name="Kolinko S."/>
            <person name="Richter M."/>
            <person name="Glockner F.O."/>
            <person name="Brachmann A."/>
            <person name="Schuler D."/>
        </authorList>
    </citation>
    <scope>NUCLEOTIDE SEQUENCE [LARGE SCALE GENOMIC DNA]</scope>
    <source>
        <strain evidence="5">TM-1</strain>
    </source>
</reference>
<dbReference type="InterPro" id="IPR010982">
    <property type="entry name" value="Lambda_DNA-bd_dom_sf"/>
</dbReference>
<dbReference type="Pfam" id="PF00717">
    <property type="entry name" value="Peptidase_S24"/>
    <property type="match status" value="1"/>
</dbReference>
<dbReference type="PROSITE" id="PS50943">
    <property type="entry name" value="HTH_CROC1"/>
    <property type="match status" value="1"/>
</dbReference>
<accession>A0A0F3GKZ6</accession>
<keyword evidence="2" id="KW-0238">DNA-binding</keyword>
<dbReference type="SUPFAM" id="SSF51306">
    <property type="entry name" value="LexA/Signal peptidase"/>
    <property type="match status" value="1"/>
</dbReference>
<proteinExistence type="predicted"/>
<dbReference type="InterPro" id="IPR001387">
    <property type="entry name" value="Cro/C1-type_HTH"/>
</dbReference>
<keyword evidence="3" id="KW-0804">Transcription</keyword>
<dbReference type="InterPro" id="IPR015927">
    <property type="entry name" value="Peptidase_S24_S26A/B/C"/>
</dbReference>
<dbReference type="Gene3D" id="2.10.109.10">
    <property type="entry name" value="Umud Fragment, subunit A"/>
    <property type="match status" value="1"/>
</dbReference>
<organism evidence="5 6">
    <name type="scientific">Candidatus Magnetobacterium bavaricum</name>
    <dbReference type="NCBI Taxonomy" id="29290"/>
    <lineage>
        <taxon>Bacteria</taxon>
        <taxon>Pseudomonadati</taxon>
        <taxon>Nitrospirota</taxon>
        <taxon>Thermodesulfovibrionia</taxon>
        <taxon>Thermodesulfovibrionales</taxon>
        <taxon>Candidatus Magnetobacteriaceae</taxon>
        <taxon>Candidatus Magnetobacterium</taxon>
    </lineage>
</organism>
<keyword evidence="6" id="KW-1185">Reference proteome</keyword>
<dbReference type="GO" id="GO:0003677">
    <property type="term" value="F:DNA binding"/>
    <property type="evidence" value="ECO:0007669"/>
    <property type="project" value="UniProtKB-KW"/>
</dbReference>
<name>A0A0F3GKZ6_9BACT</name>
<feature type="domain" description="HTH cro/C1-type" evidence="4">
    <location>
        <begin position="13"/>
        <end position="67"/>
    </location>
</feature>
<dbReference type="Pfam" id="PF01381">
    <property type="entry name" value="HTH_3"/>
    <property type="match status" value="1"/>
</dbReference>
<dbReference type="Gene3D" id="1.10.260.40">
    <property type="entry name" value="lambda repressor-like DNA-binding domains"/>
    <property type="match status" value="1"/>
</dbReference>
<keyword evidence="1" id="KW-0805">Transcription regulation</keyword>
<dbReference type="PANTHER" id="PTHR40661">
    <property type="match status" value="1"/>
</dbReference>
<dbReference type="InterPro" id="IPR036286">
    <property type="entry name" value="LexA/Signal_pep-like_sf"/>
</dbReference>